<dbReference type="Proteomes" id="UP001296776">
    <property type="component" value="Unassembled WGS sequence"/>
</dbReference>
<evidence type="ECO:0000313" key="4">
    <source>
        <dbReference type="EMBL" id="MBK1704941.1"/>
    </source>
</evidence>
<dbReference type="Pfam" id="PF10938">
    <property type="entry name" value="YfdX"/>
    <property type="match status" value="1"/>
</dbReference>
<feature type="signal peptide" evidence="3">
    <location>
        <begin position="1"/>
        <end position="35"/>
    </location>
</feature>
<evidence type="ECO:0008006" key="6">
    <source>
        <dbReference type="Google" id="ProtNLM"/>
    </source>
</evidence>
<reference evidence="4" key="1">
    <citation type="submission" date="2017-08" db="EMBL/GenBank/DDBJ databases">
        <authorList>
            <person name="Imhoff J.F."/>
            <person name="Rahn T."/>
            <person name="Kuenzel S."/>
            <person name="Neulinger S.C."/>
        </authorList>
    </citation>
    <scope>NUCLEOTIDE SEQUENCE</scope>
    <source>
        <strain evidence="4">DSM 11080</strain>
    </source>
</reference>
<gene>
    <name evidence="4" type="ORF">CKO40_10425</name>
</gene>
<dbReference type="AlphaFoldDB" id="A0AAJ0U490"/>
<evidence type="ECO:0000256" key="3">
    <source>
        <dbReference type="SAM" id="SignalP"/>
    </source>
</evidence>
<name>A0AAJ0U490_9GAMM</name>
<evidence type="ECO:0000313" key="5">
    <source>
        <dbReference type="Proteomes" id="UP001296776"/>
    </source>
</evidence>
<proteinExistence type="predicted"/>
<keyword evidence="3" id="KW-0732">Signal</keyword>
<keyword evidence="5" id="KW-1185">Reference proteome</keyword>
<sequence>MRVRNLRLNLLRWLGVLLVSGGLAVAGPATPPALATEGVANSGAQVEASTSQQTETASEVSGPSGQDVNEVDAKAGDATAQQRDRVIADAVQAIAETRRAVTALEEDDVDAALKALEAATGKLELIMARRPELALAPIDVRVVQSDLYATPEDVTDAVKQARDLLGDGELQEARLLVANLASEVVVETVNLPLATYPDAIKAAVPLIDRGDLEAGQRLLENALSTLIVRTEAVIPVPIVRAQELLAEADELAKTEDRSDEQNARLAQLLEAVRTEIELAERLDYGDDEQFEKLYAQLRTVEKKTEGGQSGKGFFDSLDKQLSALLPF</sequence>
<dbReference type="RefSeq" id="WP_200346154.1">
    <property type="nucleotide sequence ID" value="NZ_NRSJ01000016.1"/>
</dbReference>
<accession>A0AAJ0U490</accession>
<protein>
    <recommendedName>
        <fullName evidence="6">YfdX protein</fullName>
    </recommendedName>
</protein>
<reference evidence="4" key="2">
    <citation type="journal article" date="2020" name="Microorganisms">
        <title>Osmotic Adaptation and Compatible Solute Biosynthesis of Phototrophic Bacteria as Revealed from Genome Analyses.</title>
        <authorList>
            <person name="Imhoff J.F."/>
            <person name="Rahn T."/>
            <person name="Kunzel S."/>
            <person name="Keller A."/>
            <person name="Neulinger S.C."/>
        </authorList>
    </citation>
    <scope>NUCLEOTIDE SEQUENCE</scope>
    <source>
        <strain evidence="4">DSM 11080</strain>
    </source>
</reference>
<dbReference type="InterPro" id="IPR021236">
    <property type="entry name" value="Uncharacterised_YfdX"/>
</dbReference>
<keyword evidence="1" id="KW-0175">Coiled coil</keyword>
<feature type="compositionally biased region" description="Polar residues" evidence="2">
    <location>
        <begin position="42"/>
        <end position="67"/>
    </location>
</feature>
<feature type="region of interest" description="Disordered" evidence="2">
    <location>
        <begin position="40"/>
        <end position="70"/>
    </location>
</feature>
<comment type="caution">
    <text evidence="4">The sequence shown here is derived from an EMBL/GenBank/DDBJ whole genome shotgun (WGS) entry which is preliminary data.</text>
</comment>
<feature type="chain" id="PRO_5042497567" description="YfdX protein" evidence="3">
    <location>
        <begin position="36"/>
        <end position="327"/>
    </location>
</feature>
<evidence type="ECO:0000256" key="1">
    <source>
        <dbReference type="SAM" id="Coils"/>
    </source>
</evidence>
<dbReference type="EMBL" id="NRSJ01000016">
    <property type="protein sequence ID" value="MBK1704941.1"/>
    <property type="molecule type" value="Genomic_DNA"/>
</dbReference>
<organism evidence="4 5">
    <name type="scientific">Halochromatium glycolicum</name>
    <dbReference type="NCBI Taxonomy" id="85075"/>
    <lineage>
        <taxon>Bacteria</taxon>
        <taxon>Pseudomonadati</taxon>
        <taxon>Pseudomonadota</taxon>
        <taxon>Gammaproteobacteria</taxon>
        <taxon>Chromatiales</taxon>
        <taxon>Chromatiaceae</taxon>
        <taxon>Halochromatium</taxon>
    </lineage>
</organism>
<feature type="coiled-coil region" evidence="1">
    <location>
        <begin position="241"/>
        <end position="282"/>
    </location>
</feature>
<evidence type="ECO:0000256" key="2">
    <source>
        <dbReference type="SAM" id="MobiDB-lite"/>
    </source>
</evidence>